<organism evidence="1 2">
    <name type="scientific">Phytophthora fragariae</name>
    <dbReference type="NCBI Taxonomy" id="53985"/>
    <lineage>
        <taxon>Eukaryota</taxon>
        <taxon>Sar</taxon>
        <taxon>Stramenopiles</taxon>
        <taxon>Oomycota</taxon>
        <taxon>Peronosporomycetes</taxon>
        <taxon>Peronosporales</taxon>
        <taxon>Peronosporaceae</taxon>
        <taxon>Phytophthora</taxon>
    </lineage>
</organism>
<proteinExistence type="predicted"/>
<dbReference type="Proteomes" id="UP000437068">
    <property type="component" value="Unassembled WGS sequence"/>
</dbReference>
<dbReference type="AlphaFoldDB" id="A0A6A4BXF8"/>
<accession>A0A6A4BXF8</accession>
<sequence length="52" mass="5368">MTSTLANVLRSATTSSAVMISKPGCENGNFSTSGGCSTLVCSTFCTSRWRSA</sequence>
<evidence type="ECO:0000313" key="2">
    <source>
        <dbReference type="Proteomes" id="UP000437068"/>
    </source>
</evidence>
<comment type="caution">
    <text evidence="1">The sequence shown here is derived from an EMBL/GenBank/DDBJ whole genome shotgun (WGS) entry which is preliminary data.</text>
</comment>
<protein>
    <submittedName>
        <fullName evidence="1">Uncharacterized protein</fullName>
    </submittedName>
</protein>
<gene>
    <name evidence="1" type="ORF">PF001_g24291</name>
</gene>
<reference evidence="1 2" key="1">
    <citation type="submission" date="2018-08" db="EMBL/GenBank/DDBJ databases">
        <title>Genomic investigation of the strawberry pathogen Phytophthora fragariae indicates pathogenicity is determined by transcriptional variation in three key races.</title>
        <authorList>
            <person name="Adams T.M."/>
            <person name="Armitage A.D."/>
            <person name="Sobczyk M.K."/>
            <person name="Bates H.J."/>
            <person name="Dunwell J.M."/>
            <person name="Nellist C.F."/>
            <person name="Harrison R.J."/>
        </authorList>
    </citation>
    <scope>NUCLEOTIDE SEQUENCE [LARGE SCALE GENOMIC DNA]</scope>
    <source>
        <strain evidence="1 2">A4</strain>
    </source>
</reference>
<dbReference type="EMBL" id="QXGE01002637">
    <property type="protein sequence ID" value="KAE9280309.1"/>
    <property type="molecule type" value="Genomic_DNA"/>
</dbReference>
<evidence type="ECO:0000313" key="1">
    <source>
        <dbReference type="EMBL" id="KAE9280309.1"/>
    </source>
</evidence>
<name>A0A6A4BXF8_9STRA</name>